<dbReference type="GeneID" id="66113395"/>
<dbReference type="Proteomes" id="UP000790833">
    <property type="component" value="Unassembled WGS sequence"/>
</dbReference>
<keyword evidence="5 7" id="KW-0333">Golgi apparatus</keyword>
<dbReference type="SUPFAM" id="SSF64356">
    <property type="entry name" value="SNARE-like"/>
    <property type="match status" value="1"/>
</dbReference>
<reference evidence="8" key="1">
    <citation type="submission" date="2021-03" db="EMBL/GenBank/DDBJ databases">
        <authorList>
            <person name="Palmer J.M."/>
        </authorList>
    </citation>
    <scope>NUCLEOTIDE SEQUENCE</scope>
    <source>
        <strain evidence="8">ARV_011</strain>
    </source>
</reference>
<dbReference type="GO" id="GO:0005794">
    <property type="term" value="C:Golgi apparatus"/>
    <property type="evidence" value="ECO:0007669"/>
    <property type="project" value="UniProtKB-SubCell"/>
</dbReference>
<dbReference type="GO" id="GO:0005783">
    <property type="term" value="C:endoplasmic reticulum"/>
    <property type="evidence" value="ECO:0007669"/>
    <property type="project" value="UniProtKB-SubCell"/>
</dbReference>
<dbReference type="PANTHER" id="PTHR23249">
    <property type="entry name" value="TRAFFICKING PROTEIN PARTICLE COMPLEX SUBUNIT"/>
    <property type="match status" value="1"/>
</dbReference>
<evidence type="ECO:0000256" key="3">
    <source>
        <dbReference type="ARBA" id="ARBA00022824"/>
    </source>
</evidence>
<dbReference type="EMBL" id="JAHMUF010000001">
    <property type="protein sequence ID" value="KAG7196014.1"/>
    <property type="molecule type" value="Genomic_DNA"/>
</dbReference>
<evidence type="ECO:0000256" key="6">
    <source>
        <dbReference type="ARBA" id="ARBA00038179"/>
    </source>
</evidence>
<evidence type="ECO:0000256" key="4">
    <source>
        <dbReference type="ARBA" id="ARBA00022892"/>
    </source>
</evidence>
<dbReference type="OrthoDB" id="246406at2759"/>
<dbReference type="InterPro" id="IPR007233">
    <property type="entry name" value="TRAPPC"/>
</dbReference>
<dbReference type="InterPro" id="IPR011012">
    <property type="entry name" value="Longin-like_dom_sf"/>
</dbReference>
<evidence type="ECO:0000256" key="1">
    <source>
        <dbReference type="ARBA" id="ARBA00004555"/>
    </source>
</evidence>
<evidence type="ECO:0000256" key="7">
    <source>
        <dbReference type="RuleBase" id="RU366065"/>
    </source>
</evidence>
<keyword evidence="4 7" id="KW-0931">ER-Golgi transport</keyword>
<dbReference type="PANTHER" id="PTHR23249:SF15">
    <property type="entry name" value="TRAFFICKING PROTEIN PARTICLE COMPLEX SUBUNIT 4"/>
    <property type="match status" value="1"/>
</dbReference>
<keyword evidence="9" id="KW-1185">Reference proteome</keyword>
<dbReference type="GO" id="GO:0030008">
    <property type="term" value="C:TRAPP complex"/>
    <property type="evidence" value="ECO:0007669"/>
    <property type="project" value="UniProtKB-UniRule"/>
</dbReference>
<evidence type="ECO:0000256" key="2">
    <source>
        <dbReference type="ARBA" id="ARBA00022448"/>
    </source>
</evidence>
<dbReference type="AlphaFoldDB" id="A0A9P7VDV5"/>
<name>A0A9P7VDV5_9ASCO</name>
<evidence type="ECO:0000256" key="5">
    <source>
        <dbReference type="ARBA" id="ARBA00023034"/>
    </source>
</evidence>
<evidence type="ECO:0000313" key="9">
    <source>
        <dbReference type="Proteomes" id="UP000790833"/>
    </source>
</evidence>
<dbReference type="GO" id="GO:0006888">
    <property type="term" value="P:endoplasmic reticulum to Golgi vesicle-mediated transport"/>
    <property type="evidence" value="ECO:0007669"/>
    <property type="project" value="UniProtKB-UniRule"/>
</dbReference>
<sequence length="200" mass="22390">MKVYAIYILNKAGGLIYQNDINPGLNKLSANDYLVLAGTIHGVHAIASKLKPTEFEPSSKPFGGEKEIPIESSATFSSSISVRDSTINNDVVNGRWNNPNTNNTGLRSIETDLFNVYVFQSLTGIKFILITSPNPIVHNVASLNLKINKGELNRQFDLAKEIFHNIYVTYSDYVMKDPFYSLEMPIKNNLFDSKIRELAK</sequence>
<comment type="subunit">
    <text evidence="7">Part of the multisubunit transport protein particle (TRAPP) complex.</text>
</comment>
<gene>
    <name evidence="8" type="primary">TRAPPC4</name>
    <name evidence="8" type="ORF">KQ657_000021</name>
</gene>
<dbReference type="Gene3D" id="3.30.450.70">
    <property type="match status" value="1"/>
</dbReference>
<evidence type="ECO:0000313" key="8">
    <source>
        <dbReference type="EMBL" id="KAG7196014.1"/>
    </source>
</evidence>
<keyword evidence="3 7" id="KW-0256">Endoplasmic reticulum</keyword>
<dbReference type="CDD" id="cd14856">
    <property type="entry name" value="TRAPPC4_synbindin"/>
    <property type="match status" value="1"/>
</dbReference>
<comment type="caution">
    <text evidence="8">The sequence shown here is derived from an EMBL/GenBank/DDBJ whole genome shotgun (WGS) entry which is preliminary data.</text>
</comment>
<comment type="similarity">
    <text evidence="6">Belongs to the TRAPP small subunits family. TRAPPC4 subfamily.</text>
</comment>
<proteinExistence type="inferred from homology"/>
<dbReference type="RefSeq" id="XP_043051559.1">
    <property type="nucleotide sequence ID" value="XM_043190882.1"/>
</dbReference>
<dbReference type="SMART" id="SM01399">
    <property type="entry name" value="Sybindin"/>
    <property type="match status" value="1"/>
</dbReference>
<protein>
    <recommendedName>
        <fullName evidence="7">Trafficking protein particle complex subunit</fullName>
    </recommendedName>
</protein>
<dbReference type="Pfam" id="PF04099">
    <property type="entry name" value="Sybindin"/>
    <property type="match status" value="1"/>
</dbReference>
<accession>A0A9P7VDV5</accession>
<organism evidence="8 9">
    <name type="scientific">Scheffersomyces spartinae</name>
    <dbReference type="NCBI Taxonomy" id="45513"/>
    <lineage>
        <taxon>Eukaryota</taxon>
        <taxon>Fungi</taxon>
        <taxon>Dikarya</taxon>
        <taxon>Ascomycota</taxon>
        <taxon>Saccharomycotina</taxon>
        <taxon>Pichiomycetes</taxon>
        <taxon>Debaryomycetaceae</taxon>
        <taxon>Scheffersomyces</taxon>
    </lineage>
</organism>
<comment type="subcellular location">
    <subcellularLocation>
        <location evidence="7">Endoplasmic reticulum</location>
    </subcellularLocation>
    <subcellularLocation>
        <location evidence="7">Golgi apparatus</location>
        <location evidence="7">cis-Golgi network</location>
    </subcellularLocation>
    <subcellularLocation>
        <location evidence="1">Golgi apparatus</location>
    </subcellularLocation>
</comment>
<keyword evidence="2 7" id="KW-0813">Transport</keyword>